<feature type="region of interest" description="Disordered" evidence="1">
    <location>
        <begin position="142"/>
        <end position="183"/>
    </location>
</feature>
<feature type="compositionally biased region" description="Polar residues" evidence="1">
    <location>
        <begin position="1"/>
        <end position="18"/>
    </location>
</feature>
<sequence>MARSRTSSAYSPRLTQRRQFLEPPEMDSKNDSKGVQKLDIVAKCKDTSEKLTRWNRHAFILPLMLLPFECIPVLTPTYAEIREDVKRPVPRICRWKTKFHRQQAPSLEQILHAVGDSMNIKSILVPILEEQKANHMKGFVPNHDDPDAISTPQEGTTAAEQTRNPPSNPTVNESIPPQASSHADNSMVLCEIQALKQTVEKMCTEHESRFSQLEKLIIENGNCVDMLTNIVSRFVQQQSETWKGGDRGESNGGGCEHSRGVDVRIIAGGDIEAQNDIYAPTDVCFGTEINVERDMEDSYSMKSFIRLRHVRVIRIVKKMAWMLGNKRDDLKDI</sequence>
<protein>
    <submittedName>
        <fullName evidence="2">Uncharacterized protein</fullName>
    </submittedName>
</protein>
<keyword evidence="3" id="KW-1185">Reference proteome</keyword>
<gene>
    <name evidence="2" type="ORF">TIFTF001_052518</name>
</gene>
<reference evidence="2" key="1">
    <citation type="submission" date="2023-07" db="EMBL/GenBank/DDBJ databases">
        <title>draft genome sequence of fig (Ficus carica).</title>
        <authorList>
            <person name="Takahashi T."/>
            <person name="Nishimura K."/>
        </authorList>
    </citation>
    <scope>NUCLEOTIDE SEQUENCE</scope>
</reference>
<feature type="compositionally biased region" description="Polar residues" evidence="1">
    <location>
        <begin position="150"/>
        <end position="183"/>
    </location>
</feature>
<name>A0AA88EI03_FICCA</name>
<evidence type="ECO:0000256" key="1">
    <source>
        <dbReference type="SAM" id="MobiDB-lite"/>
    </source>
</evidence>
<proteinExistence type="predicted"/>
<accession>A0AA88EI03</accession>
<dbReference type="Proteomes" id="UP001187192">
    <property type="component" value="Unassembled WGS sequence"/>
</dbReference>
<feature type="region of interest" description="Disordered" evidence="1">
    <location>
        <begin position="1"/>
        <end position="33"/>
    </location>
</feature>
<evidence type="ECO:0000313" key="2">
    <source>
        <dbReference type="EMBL" id="GMN75045.1"/>
    </source>
</evidence>
<comment type="caution">
    <text evidence="2">The sequence shown here is derived from an EMBL/GenBank/DDBJ whole genome shotgun (WGS) entry which is preliminary data.</text>
</comment>
<dbReference type="AlphaFoldDB" id="A0AA88EI03"/>
<dbReference type="EMBL" id="BTGU01011121">
    <property type="protein sequence ID" value="GMN75045.1"/>
    <property type="molecule type" value="Genomic_DNA"/>
</dbReference>
<evidence type="ECO:0000313" key="3">
    <source>
        <dbReference type="Proteomes" id="UP001187192"/>
    </source>
</evidence>
<organism evidence="2 3">
    <name type="scientific">Ficus carica</name>
    <name type="common">Common fig</name>
    <dbReference type="NCBI Taxonomy" id="3494"/>
    <lineage>
        <taxon>Eukaryota</taxon>
        <taxon>Viridiplantae</taxon>
        <taxon>Streptophyta</taxon>
        <taxon>Embryophyta</taxon>
        <taxon>Tracheophyta</taxon>
        <taxon>Spermatophyta</taxon>
        <taxon>Magnoliopsida</taxon>
        <taxon>eudicotyledons</taxon>
        <taxon>Gunneridae</taxon>
        <taxon>Pentapetalae</taxon>
        <taxon>rosids</taxon>
        <taxon>fabids</taxon>
        <taxon>Rosales</taxon>
        <taxon>Moraceae</taxon>
        <taxon>Ficeae</taxon>
        <taxon>Ficus</taxon>
    </lineage>
</organism>